<reference evidence="2 3" key="1">
    <citation type="submission" date="2013-11" db="EMBL/GenBank/DDBJ databases">
        <title>Draft genome of the bovine lungworm Dictyocaulus viviparus.</title>
        <authorList>
            <person name="Mitreva M."/>
        </authorList>
    </citation>
    <scope>NUCLEOTIDE SEQUENCE [LARGE SCALE GENOMIC DNA]</scope>
    <source>
        <strain evidence="2 3">HannoverDv2000</strain>
    </source>
</reference>
<evidence type="ECO:0008006" key="4">
    <source>
        <dbReference type="Google" id="ProtNLM"/>
    </source>
</evidence>
<evidence type="ECO:0000313" key="2">
    <source>
        <dbReference type="EMBL" id="KJH52875.1"/>
    </source>
</evidence>
<protein>
    <recommendedName>
        <fullName evidence="4">Chitin binding Peritrophin-A domain protein</fullName>
    </recommendedName>
</protein>
<reference evidence="3" key="2">
    <citation type="journal article" date="2016" name="Sci. Rep.">
        <title>Dictyocaulus viviparus genome, variome and transcriptome elucidate lungworm biology and support future intervention.</title>
        <authorList>
            <person name="McNulty S.N."/>
            <person name="Strube C."/>
            <person name="Rosa B.A."/>
            <person name="Martin J.C."/>
            <person name="Tyagi R."/>
            <person name="Choi Y.J."/>
            <person name="Wang Q."/>
            <person name="Hallsworth Pepin K."/>
            <person name="Zhang X."/>
            <person name="Ozersky P."/>
            <person name="Wilson R.K."/>
            <person name="Sternberg P.W."/>
            <person name="Gasser R.B."/>
            <person name="Mitreva M."/>
        </authorList>
    </citation>
    <scope>NUCLEOTIDE SEQUENCE [LARGE SCALE GENOMIC DNA]</scope>
    <source>
        <strain evidence="3">HannoverDv2000</strain>
    </source>
</reference>
<feature type="chain" id="PRO_5002336313" description="Chitin binding Peritrophin-A domain protein" evidence="1">
    <location>
        <begin position="20"/>
        <end position="161"/>
    </location>
</feature>
<keyword evidence="3" id="KW-1185">Reference proteome</keyword>
<dbReference type="AlphaFoldDB" id="A0A0D8Y827"/>
<organism evidence="2 3">
    <name type="scientific">Dictyocaulus viviparus</name>
    <name type="common">Bovine lungworm</name>
    <dbReference type="NCBI Taxonomy" id="29172"/>
    <lineage>
        <taxon>Eukaryota</taxon>
        <taxon>Metazoa</taxon>
        <taxon>Ecdysozoa</taxon>
        <taxon>Nematoda</taxon>
        <taxon>Chromadorea</taxon>
        <taxon>Rhabditida</taxon>
        <taxon>Rhabditina</taxon>
        <taxon>Rhabditomorpha</taxon>
        <taxon>Strongyloidea</taxon>
        <taxon>Metastrongylidae</taxon>
        <taxon>Dictyocaulus</taxon>
    </lineage>
</organism>
<sequence length="161" mass="18136">MYTHRMLPYLFLFPHFVLTKVTDEDGCPPFPTVQNGYAHPPNGAKNGETVFITCQYNSSLIFEVQCKDNTYASENFVGCPDKDEPYMPDYDDPSGCKKYDGYYPHTHAIPQGPYKNGEEFDIICDSDPSVLYTFVCLDGYYRGYFDGCPDSVDEGQSSSGC</sequence>
<evidence type="ECO:0000256" key="1">
    <source>
        <dbReference type="SAM" id="SignalP"/>
    </source>
</evidence>
<gene>
    <name evidence="2" type="ORF">DICVIV_00921</name>
</gene>
<proteinExistence type="predicted"/>
<dbReference type="Proteomes" id="UP000053766">
    <property type="component" value="Unassembled WGS sequence"/>
</dbReference>
<keyword evidence="1" id="KW-0732">Signal</keyword>
<accession>A0A0D8Y827</accession>
<evidence type="ECO:0000313" key="3">
    <source>
        <dbReference type="Proteomes" id="UP000053766"/>
    </source>
</evidence>
<feature type="signal peptide" evidence="1">
    <location>
        <begin position="1"/>
        <end position="19"/>
    </location>
</feature>
<dbReference type="EMBL" id="KN716158">
    <property type="protein sequence ID" value="KJH52875.1"/>
    <property type="molecule type" value="Genomic_DNA"/>
</dbReference>
<name>A0A0D8Y827_DICVI</name>